<protein>
    <submittedName>
        <fullName evidence="3">Uncharacterized protein</fullName>
    </submittedName>
</protein>
<dbReference type="EMBL" id="BQNB010009874">
    <property type="protein sequence ID" value="GJS69610.1"/>
    <property type="molecule type" value="Genomic_DNA"/>
</dbReference>
<name>A0ABQ4XXR9_9ASTR</name>
<keyword evidence="1" id="KW-0175">Coiled coil</keyword>
<evidence type="ECO:0000256" key="2">
    <source>
        <dbReference type="SAM" id="MobiDB-lite"/>
    </source>
</evidence>
<organism evidence="3 4">
    <name type="scientific">Tanacetum coccineum</name>
    <dbReference type="NCBI Taxonomy" id="301880"/>
    <lineage>
        <taxon>Eukaryota</taxon>
        <taxon>Viridiplantae</taxon>
        <taxon>Streptophyta</taxon>
        <taxon>Embryophyta</taxon>
        <taxon>Tracheophyta</taxon>
        <taxon>Spermatophyta</taxon>
        <taxon>Magnoliopsida</taxon>
        <taxon>eudicotyledons</taxon>
        <taxon>Gunneridae</taxon>
        <taxon>Pentapetalae</taxon>
        <taxon>asterids</taxon>
        <taxon>campanulids</taxon>
        <taxon>Asterales</taxon>
        <taxon>Asteraceae</taxon>
        <taxon>Asteroideae</taxon>
        <taxon>Anthemideae</taxon>
        <taxon>Anthemidinae</taxon>
        <taxon>Tanacetum</taxon>
    </lineage>
</organism>
<feature type="compositionally biased region" description="Polar residues" evidence="2">
    <location>
        <begin position="508"/>
        <end position="522"/>
    </location>
</feature>
<keyword evidence="4" id="KW-1185">Reference proteome</keyword>
<gene>
    <name evidence="3" type="ORF">Tco_0702451</name>
</gene>
<reference evidence="3" key="2">
    <citation type="submission" date="2022-01" db="EMBL/GenBank/DDBJ databases">
        <authorList>
            <person name="Yamashiro T."/>
            <person name="Shiraishi A."/>
            <person name="Satake H."/>
            <person name="Nakayama K."/>
        </authorList>
    </citation>
    <scope>NUCLEOTIDE SEQUENCE</scope>
</reference>
<evidence type="ECO:0000256" key="1">
    <source>
        <dbReference type="SAM" id="Coils"/>
    </source>
</evidence>
<accession>A0ABQ4XXR9</accession>
<evidence type="ECO:0000313" key="3">
    <source>
        <dbReference type="EMBL" id="GJS69610.1"/>
    </source>
</evidence>
<sequence>MDMNSEAIMILCVEGLYAKEEEKVSQEIHGGEQLDSDVDSVIDDHDNTIPYHQYQLNNEVESVPTDVSSVVPGEISVITILDDLRSQLAGHIKTNEEQSFANDSLKSELERYKTQVQNLEQKSEKLKADNNALEESYLEELVWLRNTNNVVTELLQSYDQPVQTVPISPELNVFFEINKLKDQLQGKDELLRKLKAQIGNMNEVSANPNLSTLEFQALETKNTRLKEELTVVRIKNDSLRDENVFIKKRYQDLYKSKAESNSNASSRATVPERPKVLAPELYAMTPKYIPPQKRNNWEANTPLPRKETISLVKKTNVCVNLSTGIKFVTEASKSKSKCETKTHRNLPARSENVKRVDNPLRNLNKRNHVDSSLSVKRTGFTSKFVSVCKTCNECLVFGNHKKCGVKNLNSVNAKNLKVKNDATMKQVWKATGKIFASVGSKWKPTGRKFTLGDTCPLTRITKPEVVPLEKSGSVSTSEPANNVIVTPRFSKKPLTSYKRKDRKLKDISTGSPPNTETKAVNV</sequence>
<comment type="caution">
    <text evidence="3">The sequence shown here is derived from an EMBL/GenBank/DDBJ whole genome shotgun (WGS) entry which is preliminary data.</text>
</comment>
<feature type="coiled-coil region" evidence="1">
    <location>
        <begin position="95"/>
        <end position="136"/>
    </location>
</feature>
<proteinExistence type="predicted"/>
<evidence type="ECO:0000313" key="4">
    <source>
        <dbReference type="Proteomes" id="UP001151760"/>
    </source>
</evidence>
<feature type="region of interest" description="Disordered" evidence="2">
    <location>
        <begin position="492"/>
        <end position="522"/>
    </location>
</feature>
<reference evidence="3" key="1">
    <citation type="journal article" date="2022" name="Int. J. Mol. Sci.">
        <title>Draft Genome of Tanacetum Coccineum: Genomic Comparison of Closely Related Tanacetum-Family Plants.</title>
        <authorList>
            <person name="Yamashiro T."/>
            <person name="Shiraishi A."/>
            <person name="Nakayama K."/>
            <person name="Satake H."/>
        </authorList>
    </citation>
    <scope>NUCLEOTIDE SEQUENCE</scope>
</reference>
<dbReference type="Proteomes" id="UP001151760">
    <property type="component" value="Unassembled WGS sequence"/>
</dbReference>